<dbReference type="GO" id="GO:0032259">
    <property type="term" value="P:methylation"/>
    <property type="evidence" value="ECO:0007669"/>
    <property type="project" value="UniProtKB-KW"/>
</dbReference>
<dbReference type="InterPro" id="IPR029063">
    <property type="entry name" value="SAM-dependent_MTases_sf"/>
</dbReference>
<sequence length="238" mass="26804">MAYDKRQAAEEFARWSESYDRCVLQWLLFGPSHRALIKRIEAVAGRKPISVLDIGCGTGLFASRLQAALPESRVVGLDLVAGMLAMGERRWRYHEETVFPVQGDSERLPFAAGSFDFITCANSFHHYPNQEQAVAEMHRVLKPGGRLLLIDGYRDAPWGWFIYDVCVTYREGNVHHASSRRFREILDRAGFQAVAQKVHRGFAPFLLNEAVAAEPIPAFSGPHFRVRSPSSVAQRSES</sequence>
<dbReference type="PANTHER" id="PTHR43591:SF99">
    <property type="entry name" value="OS06G0646000 PROTEIN"/>
    <property type="match status" value="1"/>
</dbReference>
<dbReference type="PANTHER" id="PTHR43591">
    <property type="entry name" value="METHYLTRANSFERASE"/>
    <property type="match status" value="1"/>
</dbReference>
<dbReference type="Proteomes" id="UP000186309">
    <property type="component" value="Chromosome"/>
</dbReference>
<dbReference type="GO" id="GO:0043770">
    <property type="term" value="F:demethylmenaquinone methyltransferase activity"/>
    <property type="evidence" value="ECO:0007669"/>
    <property type="project" value="UniProtKB-EC"/>
</dbReference>
<dbReference type="SUPFAM" id="SSF53335">
    <property type="entry name" value="S-adenosyl-L-methionine-dependent methyltransferases"/>
    <property type="match status" value="1"/>
</dbReference>
<evidence type="ECO:0000259" key="1">
    <source>
        <dbReference type="Pfam" id="PF08241"/>
    </source>
</evidence>
<dbReference type="GO" id="GO:0008757">
    <property type="term" value="F:S-adenosylmethionine-dependent methyltransferase activity"/>
    <property type="evidence" value="ECO:0007669"/>
    <property type="project" value="InterPro"/>
</dbReference>
<dbReference type="EMBL" id="CP019082">
    <property type="protein sequence ID" value="APW63095.1"/>
    <property type="molecule type" value="Genomic_DNA"/>
</dbReference>
<keyword evidence="3" id="KW-1185">Reference proteome</keyword>
<keyword evidence="2" id="KW-0489">Methyltransferase</keyword>
<dbReference type="Pfam" id="PF08241">
    <property type="entry name" value="Methyltransf_11"/>
    <property type="match status" value="1"/>
</dbReference>
<evidence type="ECO:0000313" key="3">
    <source>
        <dbReference type="Proteomes" id="UP000186309"/>
    </source>
</evidence>
<dbReference type="OrthoDB" id="272052at2"/>
<protein>
    <submittedName>
        <fullName evidence="2">Demethylmenaquinone methyltransferase</fullName>
        <ecNumber evidence="2">2.1.1.163</ecNumber>
    </submittedName>
</protein>
<dbReference type="CDD" id="cd02440">
    <property type="entry name" value="AdoMet_MTases"/>
    <property type="match status" value="1"/>
</dbReference>
<dbReference type="KEGG" id="pbor:BSF38_04656"/>
<dbReference type="InterPro" id="IPR013216">
    <property type="entry name" value="Methyltransf_11"/>
</dbReference>
<proteinExistence type="predicted"/>
<reference evidence="3" key="1">
    <citation type="submission" date="2016-12" db="EMBL/GenBank/DDBJ databases">
        <title>Comparative genomics of four Isosphaeraceae planctomycetes: a common pool of plasmids and glycoside hydrolase genes.</title>
        <authorList>
            <person name="Ivanova A."/>
        </authorList>
    </citation>
    <scope>NUCLEOTIDE SEQUENCE [LARGE SCALE GENOMIC DNA]</scope>
    <source>
        <strain evidence="3">PX4</strain>
    </source>
</reference>
<name>A0A1U7CVY7_9BACT</name>
<accession>A0A1U7CVY7</accession>
<dbReference type="AlphaFoldDB" id="A0A1U7CVY7"/>
<keyword evidence="2" id="KW-0808">Transferase</keyword>
<dbReference type="Gene3D" id="3.40.50.150">
    <property type="entry name" value="Vaccinia Virus protein VP39"/>
    <property type="match status" value="1"/>
</dbReference>
<gene>
    <name evidence="2" type="primary">menG_2</name>
    <name evidence="2" type="ORF">BSF38_04656</name>
</gene>
<dbReference type="STRING" id="1387353.BSF38_04656"/>
<evidence type="ECO:0000313" key="2">
    <source>
        <dbReference type="EMBL" id="APW63095.1"/>
    </source>
</evidence>
<dbReference type="EC" id="2.1.1.163" evidence="2"/>
<organism evidence="2 3">
    <name type="scientific">Paludisphaera borealis</name>
    <dbReference type="NCBI Taxonomy" id="1387353"/>
    <lineage>
        <taxon>Bacteria</taxon>
        <taxon>Pseudomonadati</taxon>
        <taxon>Planctomycetota</taxon>
        <taxon>Planctomycetia</taxon>
        <taxon>Isosphaerales</taxon>
        <taxon>Isosphaeraceae</taxon>
        <taxon>Paludisphaera</taxon>
    </lineage>
</organism>
<dbReference type="RefSeq" id="WP_076349494.1">
    <property type="nucleotide sequence ID" value="NZ_CP019082.1"/>
</dbReference>
<feature type="domain" description="Methyltransferase type 11" evidence="1">
    <location>
        <begin position="52"/>
        <end position="148"/>
    </location>
</feature>